<dbReference type="EMBL" id="JBHSDS010000008">
    <property type="protein sequence ID" value="MFC4359580.1"/>
    <property type="molecule type" value="Genomic_DNA"/>
</dbReference>
<dbReference type="InterPro" id="IPR036259">
    <property type="entry name" value="MFS_trans_sf"/>
</dbReference>
<evidence type="ECO:0000256" key="2">
    <source>
        <dbReference type="ARBA" id="ARBA00022448"/>
    </source>
</evidence>
<evidence type="ECO:0000256" key="5">
    <source>
        <dbReference type="ARBA" id="ARBA00023136"/>
    </source>
</evidence>
<feature type="transmembrane region" description="Helical" evidence="7">
    <location>
        <begin position="367"/>
        <end position="384"/>
    </location>
</feature>
<dbReference type="PANTHER" id="PTHR23504">
    <property type="entry name" value="MAJOR FACILITATOR SUPERFAMILY DOMAIN-CONTAINING PROTEIN 10"/>
    <property type="match status" value="1"/>
</dbReference>
<name>A0ABD5PF83_9EURY</name>
<dbReference type="SUPFAM" id="SSF103473">
    <property type="entry name" value="MFS general substrate transporter"/>
    <property type="match status" value="1"/>
</dbReference>
<dbReference type="Gene3D" id="1.20.1250.20">
    <property type="entry name" value="MFS general substrate transporter like domains"/>
    <property type="match status" value="1"/>
</dbReference>
<dbReference type="CDD" id="cd17330">
    <property type="entry name" value="MFS_SLC46_TetA_like"/>
    <property type="match status" value="1"/>
</dbReference>
<dbReference type="PRINTS" id="PR01035">
    <property type="entry name" value="TCRTETA"/>
</dbReference>
<feature type="transmembrane region" description="Helical" evidence="7">
    <location>
        <begin position="69"/>
        <end position="89"/>
    </location>
</feature>
<dbReference type="AlphaFoldDB" id="A0ABD5PF83"/>
<feature type="transmembrane region" description="Helical" evidence="7">
    <location>
        <begin position="35"/>
        <end position="57"/>
    </location>
</feature>
<dbReference type="PANTHER" id="PTHR23504:SF15">
    <property type="entry name" value="MAJOR FACILITATOR SUPERFAMILY (MFS) PROFILE DOMAIN-CONTAINING PROTEIN"/>
    <property type="match status" value="1"/>
</dbReference>
<keyword evidence="10" id="KW-1185">Reference proteome</keyword>
<evidence type="ECO:0000256" key="7">
    <source>
        <dbReference type="SAM" id="Phobius"/>
    </source>
</evidence>
<feature type="transmembrane region" description="Helical" evidence="7">
    <location>
        <begin position="265"/>
        <end position="286"/>
    </location>
</feature>
<comment type="subcellular location">
    <subcellularLocation>
        <location evidence="1">Membrane</location>
        <topology evidence="1">Multi-pass membrane protein</topology>
    </subcellularLocation>
</comment>
<evidence type="ECO:0000256" key="4">
    <source>
        <dbReference type="ARBA" id="ARBA00022989"/>
    </source>
</evidence>
<dbReference type="InterPro" id="IPR011701">
    <property type="entry name" value="MFS"/>
</dbReference>
<evidence type="ECO:0000256" key="3">
    <source>
        <dbReference type="ARBA" id="ARBA00022692"/>
    </source>
</evidence>
<keyword evidence="3 7" id="KW-0812">Transmembrane</keyword>
<dbReference type="GO" id="GO:0016020">
    <property type="term" value="C:membrane"/>
    <property type="evidence" value="ECO:0007669"/>
    <property type="project" value="UniProtKB-SubCell"/>
</dbReference>
<evidence type="ECO:0000259" key="8">
    <source>
        <dbReference type="PROSITE" id="PS50850"/>
    </source>
</evidence>
<comment type="caution">
    <text evidence="9">The sequence shown here is derived from an EMBL/GenBank/DDBJ whole genome shotgun (WGS) entry which is preliminary data.</text>
</comment>
<evidence type="ECO:0000313" key="10">
    <source>
        <dbReference type="Proteomes" id="UP001595921"/>
    </source>
</evidence>
<keyword evidence="2" id="KW-0813">Transport</keyword>
<protein>
    <submittedName>
        <fullName evidence="9">MFS transporter</fullName>
    </submittedName>
</protein>
<proteinExistence type="predicted"/>
<feature type="transmembrane region" description="Helical" evidence="7">
    <location>
        <begin position="168"/>
        <end position="192"/>
    </location>
</feature>
<evidence type="ECO:0000256" key="6">
    <source>
        <dbReference type="SAM" id="MobiDB-lite"/>
    </source>
</evidence>
<feature type="transmembrane region" description="Helical" evidence="7">
    <location>
        <begin position="424"/>
        <end position="453"/>
    </location>
</feature>
<feature type="transmembrane region" description="Helical" evidence="7">
    <location>
        <begin position="329"/>
        <end position="347"/>
    </location>
</feature>
<evidence type="ECO:0000256" key="1">
    <source>
        <dbReference type="ARBA" id="ARBA00004141"/>
    </source>
</evidence>
<dbReference type="Pfam" id="PF07690">
    <property type="entry name" value="MFS_1"/>
    <property type="match status" value="1"/>
</dbReference>
<keyword evidence="4 7" id="KW-1133">Transmembrane helix</keyword>
<feature type="transmembrane region" description="Helical" evidence="7">
    <location>
        <begin position="212"/>
        <end position="235"/>
    </location>
</feature>
<sequence>MAAPESTTGADADPDPGPGREPGSAPAAVPNPRRALATVVAIVFLDLLGFGVVIPILPFYVRSFEVSDVFIGLLAASYSVMQFGFAPLLGRISDQRGRRPVLMISLAGSVVAWTVFGVASEVGATFGVVAGVVVLFTSRMLAGAMGGNIAAAQAYIADITPSERRAGALGLVGASFALGFVFGPAVGGVLASDAVVAAADSLLPDFVPTNRFSLPSFGAAVLSLLALVSAALFLVEPDRTRGQSSRTTLVGSFVEALRDASLRGFVVAFFLVSVAFSGIQVMFIPYVADVYGYDATQAAFLLTYVGVLGTVNQGVLVGRLARRYAESRLAVAGAAILLVALATMPFTTELGGFLPTVGGPTWLTRELVALLVALALLSLGNGLLNVSLSTLVSRAATADKQGLAFGVTQGAGSLGRTVGPPLMAALYVVAYWSPFVAGALVVVPIIAILAGMVRGSGRVVAG</sequence>
<feature type="domain" description="Major facilitator superfamily (MFS) profile" evidence="8">
    <location>
        <begin position="35"/>
        <end position="456"/>
    </location>
</feature>
<dbReference type="RefSeq" id="WP_267621614.1">
    <property type="nucleotide sequence ID" value="NZ_JAODIW010000006.1"/>
</dbReference>
<gene>
    <name evidence="9" type="ORF">ACFO0N_16680</name>
</gene>
<dbReference type="PROSITE" id="PS50850">
    <property type="entry name" value="MFS"/>
    <property type="match status" value="1"/>
</dbReference>
<evidence type="ECO:0000313" key="9">
    <source>
        <dbReference type="EMBL" id="MFC4359580.1"/>
    </source>
</evidence>
<dbReference type="InterPro" id="IPR020846">
    <property type="entry name" value="MFS_dom"/>
</dbReference>
<feature type="transmembrane region" description="Helical" evidence="7">
    <location>
        <begin position="298"/>
        <end position="317"/>
    </location>
</feature>
<keyword evidence="5 7" id="KW-0472">Membrane</keyword>
<reference evidence="9 10" key="1">
    <citation type="journal article" date="2019" name="Int. J. Syst. Evol. Microbiol.">
        <title>The Global Catalogue of Microorganisms (GCM) 10K type strain sequencing project: providing services to taxonomists for standard genome sequencing and annotation.</title>
        <authorList>
            <consortium name="The Broad Institute Genomics Platform"/>
            <consortium name="The Broad Institute Genome Sequencing Center for Infectious Disease"/>
            <person name="Wu L."/>
            <person name="Ma J."/>
        </authorList>
    </citation>
    <scope>NUCLEOTIDE SEQUENCE [LARGE SCALE GENOMIC DNA]</scope>
    <source>
        <strain evidence="9 10">CGMCC 1.12553</strain>
    </source>
</reference>
<feature type="transmembrane region" description="Helical" evidence="7">
    <location>
        <begin position="101"/>
        <end position="120"/>
    </location>
</feature>
<dbReference type="InterPro" id="IPR001958">
    <property type="entry name" value="Tet-R_TetA/multi-R_MdtG-like"/>
</dbReference>
<organism evidence="9 10">
    <name type="scientific">Halobium salinum</name>
    <dbReference type="NCBI Taxonomy" id="1364940"/>
    <lineage>
        <taxon>Archaea</taxon>
        <taxon>Methanobacteriati</taxon>
        <taxon>Methanobacteriota</taxon>
        <taxon>Stenosarchaea group</taxon>
        <taxon>Halobacteria</taxon>
        <taxon>Halobacteriales</taxon>
        <taxon>Haloferacaceae</taxon>
        <taxon>Halobium</taxon>
    </lineage>
</organism>
<feature type="transmembrane region" description="Helical" evidence="7">
    <location>
        <begin position="126"/>
        <end position="156"/>
    </location>
</feature>
<feature type="region of interest" description="Disordered" evidence="6">
    <location>
        <begin position="1"/>
        <end position="30"/>
    </location>
</feature>
<accession>A0ABD5PF83</accession>
<dbReference type="Proteomes" id="UP001595921">
    <property type="component" value="Unassembled WGS sequence"/>
</dbReference>